<sequence>MSALPFDLAIIGAGPAGMSAALQAAGLGLAVTVLDEQPAPGGQIFRNVERAAGDPALRGEYAEAGAALVRRFRAMPNVDYRPETTLWHADTETGLLSVKTPTGPGEITARRLLLATGAQERPVPIPGWTLPGVMGAGAAQILLKQAGAVPQGRTVLAGQGPLLWLLAVQLARAGAPPVALLETTRPGSLRAAWSRGGLWAGRAALAKGAALMLEARSSGMRIIRDVQQLRAEGEGRVQRVHWQDGGAVDADTLLLHEGVIPGTHISRAMGLDHEWDGAQRCWRPRLDAWGASSDAFVAIAGDGGGIGGWQAAVASGALAALDAAHRLGRIDAAARDARAADPRAALKAALALRPFLDRLYRPSNAVLAPPDDATVICRCEEVTAGEVRRAARMGATGPNQAKAYLRSGMGPCQGRFCGTTVAALIAETRGVPVAEAGALRPRAPYKPITIGELADLPEEAG</sequence>
<dbReference type="Pfam" id="PF04324">
    <property type="entry name" value="Fer2_BFD"/>
    <property type="match status" value="1"/>
</dbReference>
<name>A0A1V2H5R0_9PROT</name>
<organism evidence="4 5">
    <name type="scientific">Teichococcus deserti</name>
    <dbReference type="NCBI Taxonomy" id="1817963"/>
    <lineage>
        <taxon>Bacteria</taxon>
        <taxon>Pseudomonadati</taxon>
        <taxon>Pseudomonadota</taxon>
        <taxon>Alphaproteobacteria</taxon>
        <taxon>Acetobacterales</taxon>
        <taxon>Roseomonadaceae</taxon>
        <taxon>Roseomonas</taxon>
    </lineage>
</organism>
<keyword evidence="5" id="KW-1185">Reference proteome</keyword>
<dbReference type="CDD" id="cd19946">
    <property type="entry name" value="GlpA-like_Fer2_BFD-like"/>
    <property type="match status" value="1"/>
</dbReference>
<dbReference type="PIRSF" id="PIRSF037495">
    <property type="entry name" value="Opine_OX_OoxA/HcnB"/>
    <property type="match status" value="1"/>
</dbReference>
<dbReference type="Proteomes" id="UP000188879">
    <property type="component" value="Unassembled WGS sequence"/>
</dbReference>
<dbReference type="InterPro" id="IPR007419">
    <property type="entry name" value="BFD-like_2Fe2S-bd_dom"/>
</dbReference>
<dbReference type="PRINTS" id="PR00368">
    <property type="entry name" value="FADPNR"/>
</dbReference>
<dbReference type="InterPro" id="IPR051691">
    <property type="entry name" value="Metab_Enz_Cyan_OpOx_G3PDH"/>
</dbReference>
<feature type="domain" description="FAD/NAD(P)-binding" evidence="3">
    <location>
        <begin position="6"/>
        <end position="316"/>
    </location>
</feature>
<dbReference type="Gene3D" id="1.10.10.1100">
    <property type="entry name" value="BFD-like [2Fe-2S]-binding domain"/>
    <property type="match status" value="1"/>
</dbReference>
<dbReference type="PRINTS" id="PR00469">
    <property type="entry name" value="PNDRDTASEII"/>
</dbReference>
<reference evidence="4 5" key="1">
    <citation type="submission" date="2016-10" db="EMBL/GenBank/DDBJ databases">
        <title>Draft Genome sequence of Roseomonas sp. strain M3.</title>
        <authorList>
            <person name="Subhash Y."/>
            <person name="Lee S."/>
        </authorList>
    </citation>
    <scope>NUCLEOTIDE SEQUENCE [LARGE SCALE GENOMIC DNA]</scope>
    <source>
        <strain evidence="4 5">M3</strain>
    </source>
</reference>
<dbReference type="InterPro" id="IPR017224">
    <property type="entry name" value="Opine_Oxase_asu/HCN_bsu"/>
</dbReference>
<dbReference type="PANTHER" id="PTHR42949:SF3">
    <property type="entry name" value="ANAEROBIC GLYCEROL-3-PHOSPHATE DEHYDROGENASE SUBUNIT B"/>
    <property type="match status" value="1"/>
</dbReference>
<evidence type="ECO:0000259" key="3">
    <source>
        <dbReference type="Pfam" id="PF07992"/>
    </source>
</evidence>
<comment type="caution">
    <text evidence="4">The sequence shown here is derived from an EMBL/GenBank/DDBJ whole genome shotgun (WGS) entry which is preliminary data.</text>
</comment>
<gene>
    <name evidence="4" type="ORF">BKE38_06725</name>
</gene>
<protein>
    <submittedName>
        <fullName evidence="4">FAD/NAD(P)-binding oxidoreductase</fullName>
    </submittedName>
</protein>
<dbReference type="InterPro" id="IPR036188">
    <property type="entry name" value="FAD/NAD-bd_sf"/>
</dbReference>
<dbReference type="Gene3D" id="3.50.50.60">
    <property type="entry name" value="FAD/NAD(P)-binding domain"/>
    <property type="match status" value="2"/>
</dbReference>
<dbReference type="SUPFAM" id="SSF51905">
    <property type="entry name" value="FAD/NAD(P)-binding domain"/>
    <property type="match status" value="1"/>
</dbReference>
<dbReference type="GO" id="GO:0016491">
    <property type="term" value="F:oxidoreductase activity"/>
    <property type="evidence" value="ECO:0007669"/>
    <property type="project" value="UniProtKB-KW"/>
</dbReference>
<dbReference type="InterPro" id="IPR041854">
    <property type="entry name" value="BFD-like_2Fe2S-bd_dom_sf"/>
</dbReference>
<evidence type="ECO:0000313" key="5">
    <source>
        <dbReference type="Proteomes" id="UP000188879"/>
    </source>
</evidence>
<dbReference type="Pfam" id="PF07992">
    <property type="entry name" value="Pyr_redox_2"/>
    <property type="match status" value="1"/>
</dbReference>
<keyword evidence="1" id="KW-0560">Oxidoreductase</keyword>
<dbReference type="PANTHER" id="PTHR42949">
    <property type="entry name" value="ANAEROBIC GLYCEROL-3-PHOSPHATE DEHYDROGENASE SUBUNIT B"/>
    <property type="match status" value="1"/>
</dbReference>
<evidence type="ECO:0000256" key="1">
    <source>
        <dbReference type="ARBA" id="ARBA00023002"/>
    </source>
</evidence>
<evidence type="ECO:0000313" key="4">
    <source>
        <dbReference type="EMBL" id="ONG56123.1"/>
    </source>
</evidence>
<evidence type="ECO:0000259" key="2">
    <source>
        <dbReference type="Pfam" id="PF04324"/>
    </source>
</evidence>
<dbReference type="EMBL" id="MLCO01000052">
    <property type="protein sequence ID" value="ONG56123.1"/>
    <property type="molecule type" value="Genomic_DNA"/>
</dbReference>
<dbReference type="RefSeq" id="WP_076956608.1">
    <property type="nucleotide sequence ID" value="NZ_MLCO01000052.1"/>
</dbReference>
<dbReference type="InterPro" id="IPR023753">
    <property type="entry name" value="FAD/NAD-binding_dom"/>
</dbReference>
<feature type="domain" description="BFD-like [2Fe-2S]-binding" evidence="2">
    <location>
        <begin position="375"/>
        <end position="427"/>
    </location>
</feature>
<proteinExistence type="predicted"/>
<accession>A0A1V2H5R0</accession>
<dbReference type="OrthoDB" id="9801699at2"/>
<dbReference type="AlphaFoldDB" id="A0A1V2H5R0"/>